<keyword evidence="1 4" id="KW-0732">Signal</keyword>
<dbReference type="InterPro" id="IPR036116">
    <property type="entry name" value="FN3_sf"/>
</dbReference>
<dbReference type="InterPro" id="IPR018466">
    <property type="entry name" value="Kre9/Knh1-like_N"/>
</dbReference>
<feature type="coiled-coil region" evidence="2">
    <location>
        <begin position="31"/>
        <end position="72"/>
    </location>
</feature>
<dbReference type="Gene3D" id="2.60.40.10">
    <property type="entry name" value="Immunoglobulins"/>
    <property type="match status" value="2"/>
</dbReference>
<dbReference type="InterPro" id="IPR036365">
    <property type="entry name" value="PGBD-like_sf"/>
</dbReference>
<dbReference type="EMBL" id="MEYK01000035">
    <property type="protein sequence ID" value="OGD24717.1"/>
    <property type="molecule type" value="Genomic_DNA"/>
</dbReference>
<sequence length="602" mass="63341">MKKPIIFLLILSFVLAIGAFSANPAFAQTVQQDTQSLIPQLQEQIKLLQEQVKSLQTEVSSTKIELEAVKTELKFTKVLRLGARGDEVKELQEFLKQFPDIYPQGLVSGYFGPFTETAVRKFQEKQGIESIGVVGPKTLSKLNEFVISTTANPNASSTTSAVTMATPVASTIMPYMMPGAVPSKPSSFYPSSSITVLYPNGGEKFQKSSKLVIKWNSANVSKIYIKLRKGADTYWGSEGAITYSELSSGTATNVVLNKGFYQWTIPKTLPDGNDYAIRIFDANYGGPIDDSDTTFSILTTIPSVATTSTSTTTVTPSGTVPATSATPATPATPTVTSATPAIPATPAVPATMATTTTTTMTPITTPTTTTTIDTTPPSVTLTGPNPGFANSNCTVKVGYIVSDNVAIIGLQQKVDGINYGSEFIPSTGGPPGSITTTTTCLNLGNGTHTYTVVVRDAAGNITTKDLGFSLPLTTADTTFPSIPTNLIATAISSTQVNLSWSASTDNVGVAGYKIYRGGIQVANVTGTSYSDTVPIAGTTYSYGVSAYDAAGNTTVPASVTVSVPSSSTSTTTLNFRSKNLAAISQMLNSLNEILKQLSQILK</sequence>
<dbReference type="AlphaFoldDB" id="A0A1F5B267"/>
<dbReference type="SUPFAM" id="SSF49265">
    <property type="entry name" value="Fibronectin type III"/>
    <property type="match status" value="1"/>
</dbReference>
<dbReference type="Gene3D" id="1.10.101.10">
    <property type="entry name" value="PGBD-like superfamily/PGBD"/>
    <property type="match status" value="1"/>
</dbReference>
<evidence type="ECO:0000256" key="2">
    <source>
        <dbReference type="SAM" id="Coils"/>
    </source>
</evidence>
<feature type="domain" description="Fibronectin type-III" evidence="5">
    <location>
        <begin position="482"/>
        <end position="566"/>
    </location>
</feature>
<dbReference type="InterPro" id="IPR003961">
    <property type="entry name" value="FN3_dom"/>
</dbReference>
<feature type="compositionally biased region" description="Low complexity" evidence="3">
    <location>
        <begin position="359"/>
        <end position="380"/>
    </location>
</feature>
<evidence type="ECO:0000313" key="6">
    <source>
        <dbReference type="EMBL" id="OGD24717.1"/>
    </source>
</evidence>
<dbReference type="CDD" id="cd00063">
    <property type="entry name" value="FN3"/>
    <property type="match status" value="1"/>
</dbReference>
<evidence type="ECO:0000313" key="7">
    <source>
        <dbReference type="Proteomes" id="UP000176431"/>
    </source>
</evidence>
<dbReference type="InterPro" id="IPR013783">
    <property type="entry name" value="Ig-like_fold"/>
</dbReference>
<protein>
    <recommendedName>
        <fullName evidence="5">Fibronectin type-III domain-containing protein</fullName>
    </recommendedName>
</protein>
<name>A0A1F5B267_9BACT</name>
<evidence type="ECO:0000256" key="1">
    <source>
        <dbReference type="ARBA" id="ARBA00022729"/>
    </source>
</evidence>
<feature type="region of interest" description="Disordered" evidence="3">
    <location>
        <begin position="308"/>
        <end position="342"/>
    </location>
</feature>
<dbReference type="PROSITE" id="PS50853">
    <property type="entry name" value="FN3"/>
    <property type="match status" value="1"/>
</dbReference>
<evidence type="ECO:0000259" key="5">
    <source>
        <dbReference type="PROSITE" id="PS50853"/>
    </source>
</evidence>
<dbReference type="Pfam" id="PF01471">
    <property type="entry name" value="PG_binding_1"/>
    <property type="match status" value="1"/>
</dbReference>
<gene>
    <name evidence="6" type="ORF">A2819_01210</name>
</gene>
<comment type="caution">
    <text evidence="6">The sequence shown here is derived from an EMBL/GenBank/DDBJ whole genome shotgun (WGS) entry which is preliminary data.</text>
</comment>
<reference evidence="6 7" key="1">
    <citation type="journal article" date="2016" name="Nat. Commun.">
        <title>Thousands of microbial genomes shed light on interconnected biogeochemical processes in an aquifer system.</title>
        <authorList>
            <person name="Anantharaman K."/>
            <person name="Brown C.T."/>
            <person name="Hug L.A."/>
            <person name="Sharon I."/>
            <person name="Castelle C.J."/>
            <person name="Probst A.J."/>
            <person name="Thomas B.C."/>
            <person name="Singh A."/>
            <person name="Wilkins M.J."/>
            <person name="Karaoz U."/>
            <person name="Brodie E.L."/>
            <person name="Williams K.H."/>
            <person name="Hubbard S.S."/>
            <person name="Banfield J.F."/>
        </authorList>
    </citation>
    <scope>NUCLEOTIDE SEQUENCE [LARGE SCALE GENOMIC DNA]</scope>
</reference>
<proteinExistence type="predicted"/>
<dbReference type="SUPFAM" id="SSF47090">
    <property type="entry name" value="PGBD-like"/>
    <property type="match status" value="1"/>
</dbReference>
<keyword evidence="2" id="KW-0175">Coiled coil</keyword>
<dbReference type="Proteomes" id="UP000176431">
    <property type="component" value="Unassembled WGS sequence"/>
</dbReference>
<feature type="region of interest" description="Disordered" evidence="3">
    <location>
        <begin position="359"/>
        <end position="385"/>
    </location>
</feature>
<organism evidence="6 7">
    <name type="scientific">Candidatus Azambacteria bacterium RIFCSPHIGHO2_01_FULL_40_24</name>
    <dbReference type="NCBI Taxonomy" id="1797301"/>
    <lineage>
        <taxon>Bacteria</taxon>
        <taxon>Candidatus Azamiibacteriota</taxon>
    </lineage>
</organism>
<dbReference type="InterPro" id="IPR036366">
    <property type="entry name" value="PGBDSf"/>
</dbReference>
<dbReference type="InterPro" id="IPR002477">
    <property type="entry name" value="Peptidoglycan-bd-like"/>
</dbReference>
<feature type="signal peptide" evidence="4">
    <location>
        <begin position="1"/>
        <end position="27"/>
    </location>
</feature>
<feature type="chain" id="PRO_5009517404" description="Fibronectin type-III domain-containing protein" evidence="4">
    <location>
        <begin position="28"/>
        <end position="602"/>
    </location>
</feature>
<evidence type="ECO:0000256" key="3">
    <source>
        <dbReference type="SAM" id="MobiDB-lite"/>
    </source>
</evidence>
<dbReference type="Pfam" id="PF10342">
    <property type="entry name" value="Kre9_KNH"/>
    <property type="match status" value="1"/>
</dbReference>
<accession>A0A1F5B267</accession>
<evidence type="ECO:0000256" key="4">
    <source>
        <dbReference type="SAM" id="SignalP"/>
    </source>
</evidence>
<dbReference type="SMART" id="SM00060">
    <property type="entry name" value="FN3"/>
    <property type="match status" value="1"/>
</dbReference>